<evidence type="ECO:0000313" key="10">
    <source>
        <dbReference type="Proteomes" id="UP001595818"/>
    </source>
</evidence>
<reference evidence="10" key="1">
    <citation type="journal article" date="2019" name="Int. J. Syst. Evol. Microbiol.">
        <title>The Global Catalogue of Microorganisms (GCM) 10K type strain sequencing project: providing services to taxonomists for standard genome sequencing and annotation.</title>
        <authorList>
            <consortium name="The Broad Institute Genomics Platform"/>
            <consortium name="The Broad Institute Genome Sequencing Center for Infectious Disease"/>
            <person name="Wu L."/>
            <person name="Ma J."/>
        </authorList>
    </citation>
    <scope>NUCLEOTIDE SEQUENCE [LARGE SCALE GENOMIC DNA]</scope>
    <source>
        <strain evidence="10">CGMCC 4.7466</strain>
    </source>
</reference>
<feature type="domain" description="Glycoside hydrolase family 5" evidence="8">
    <location>
        <begin position="65"/>
        <end position="344"/>
    </location>
</feature>
<keyword evidence="10" id="KW-1185">Reference proteome</keyword>
<evidence type="ECO:0000256" key="7">
    <source>
        <dbReference type="RuleBase" id="RU361153"/>
    </source>
</evidence>
<dbReference type="InterPro" id="IPR017853">
    <property type="entry name" value="GH"/>
</dbReference>
<comment type="similarity">
    <text evidence="1 7">Belongs to the glycosyl hydrolase 5 (cellulase A) family.</text>
</comment>
<comment type="caution">
    <text evidence="9">The sequence shown here is derived from an EMBL/GenBank/DDBJ whole genome shotgun (WGS) entry which is preliminary data.</text>
</comment>
<keyword evidence="6" id="KW-0624">Polysaccharide degradation</keyword>
<dbReference type="RefSeq" id="WP_377064894.1">
    <property type="nucleotide sequence ID" value="NZ_JBHSJJ010000006.1"/>
</dbReference>
<dbReference type="PANTHER" id="PTHR31297">
    <property type="entry name" value="GLUCAN ENDO-1,6-BETA-GLUCOSIDASE B"/>
    <property type="match status" value="1"/>
</dbReference>
<evidence type="ECO:0000256" key="2">
    <source>
        <dbReference type="ARBA" id="ARBA00022801"/>
    </source>
</evidence>
<dbReference type="InterPro" id="IPR050386">
    <property type="entry name" value="Glycosyl_hydrolase_5"/>
</dbReference>
<name>A0ABV9T1V8_9BACT</name>
<dbReference type="InterPro" id="IPR001547">
    <property type="entry name" value="Glyco_hydro_5"/>
</dbReference>
<evidence type="ECO:0000256" key="1">
    <source>
        <dbReference type="ARBA" id="ARBA00005641"/>
    </source>
</evidence>
<evidence type="ECO:0000256" key="3">
    <source>
        <dbReference type="ARBA" id="ARBA00023001"/>
    </source>
</evidence>
<sequence>MNMHLIHLLILLLMAGVPYSQVPSPKDAYQEEFFIKRGTNISHWLSQSKRRGADRREFFQEEDVAFLAGLWFDHIRIPIDEEQMWDENGKKEQEAFALLHEALGWCEKHELKAVVDLHILRSHHFNEGDKPLWTDPAAQERFYQCWRDLSEELGKYPVGMVAYELMNEPVAEDPADWNRLVAKATAVIRENEPERKIVIGSNMWQKADTFDDLRVPENDPHIILSFHMYEPMLVTHYKASWTGIKDYAGPVNYPGVIIKDEDWQSLDEPFRTVMENQKRFYDKATIRKHFEKPIRLSKELGLPLYCGEWGAYPTTPEDVRYQWYQDVKDVLEENGIAWATWDYKGGFGIIRNGQKDEKLIDVLLANF</sequence>
<proteinExistence type="inferred from homology"/>
<dbReference type="GO" id="GO:0016798">
    <property type="term" value="F:hydrolase activity, acting on glycosyl bonds"/>
    <property type="evidence" value="ECO:0007669"/>
    <property type="project" value="UniProtKB-KW"/>
</dbReference>
<gene>
    <name evidence="9" type="ORF">ACFPFU_12305</name>
</gene>
<keyword evidence="2 7" id="KW-0378">Hydrolase</keyword>
<dbReference type="PANTHER" id="PTHR31297:SF41">
    <property type="entry name" value="ENDOGLUCANASE, PUTATIVE (AFU_ORTHOLOGUE AFUA_5G01830)-RELATED"/>
    <property type="match status" value="1"/>
</dbReference>
<evidence type="ECO:0000256" key="6">
    <source>
        <dbReference type="ARBA" id="ARBA00023326"/>
    </source>
</evidence>
<evidence type="ECO:0000256" key="5">
    <source>
        <dbReference type="ARBA" id="ARBA00023295"/>
    </source>
</evidence>
<protein>
    <submittedName>
        <fullName evidence="9">Glycoside hydrolase family 5 protein</fullName>
        <ecNumber evidence="9">3.2.1.-</ecNumber>
    </submittedName>
</protein>
<dbReference type="EC" id="3.2.1.-" evidence="9"/>
<dbReference type="Proteomes" id="UP001595818">
    <property type="component" value="Unassembled WGS sequence"/>
</dbReference>
<dbReference type="InterPro" id="IPR018087">
    <property type="entry name" value="Glyco_hydro_5_CS"/>
</dbReference>
<keyword evidence="3" id="KW-0136">Cellulose degradation</keyword>
<organism evidence="9 10">
    <name type="scientific">Negadavirga shengliensis</name>
    <dbReference type="NCBI Taxonomy" id="1389218"/>
    <lineage>
        <taxon>Bacteria</taxon>
        <taxon>Pseudomonadati</taxon>
        <taxon>Bacteroidota</taxon>
        <taxon>Cytophagia</taxon>
        <taxon>Cytophagales</taxon>
        <taxon>Cyclobacteriaceae</taxon>
        <taxon>Negadavirga</taxon>
    </lineage>
</organism>
<evidence type="ECO:0000313" key="9">
    <source>
        <dbReference type="EMBL" id="MFC4872472.1"/>
    </source>
</evidence>
<dbReference type="Pfam" id="PF00150">
    <property type="entry name" value="Cellulase"/>
    <property type="match status" value="1"/>
</dbReference>
<accession>A0ABV9T1V8</accession>
<keyword evidence="5 7" id="KW-0326">Glycosidase</keyword>
<dbReference type="Gene3D" id="3.20.20.80">
    <property type="entry name" value="Glycosidases"/>
    <property type="match status" value="1"/>
</dbReference>
<dbReference type="SUPFAM" id="SSF51445">
    <property type="entry name" value="(Trans)glycosidases"/>
    <property type="match status" value="1"/>
</dbReference>
<dbReference type="PROSITE" id="PS00659">
    <property type="entry name" value="GLYCOSYL_HYDROL_F5"/>
    <property type="match status" value="1"/>
</dbReference>
<evidence type="ECO:0000256" key="4">
    <source>
        <dbReference type="ARBA" id="ARBA00023277"/>
    </source>
</evidence>
<dbReference type="EMBL" id="JBHSJJ010000006">
    <property type="protein sequence ID" value="MFC4872472.1"/>
    <property type="molecule type" value="Genomic_DNA"/>
</dbReference>
<evidence type="ECO:0000259" key="8">
    <source>
        <dbReference type="Pfam" id="PF00150"/>
    </source>
</evidence>
<keyword evidence="4" id="KW-0119">Carbohydrate metabolism</keyword>